<dbReference type="Proteomes" id="UP000067626">
    <property type="component" value="Chromosome"/>
</dbReference>
<evidence type="ECO:0000256" key="3">
    <source>
        <dbReference type="ARBA" id="ARBA00022723"/>
    </source>
</evidence>
<evidence type="ECO:0000256" key="2">
    <source>
        <dbReference type="ARBA" id="ARBA00022617"/>
    </source>
</evidence>
<keyword evidence="2 7" id="KW-0349">Heme</keyword>
<evidence type="ECO:0000256" key="7">
    <source>
        <dbReference type="RuleBase" id="RU000461"/>
    </source>
</evidence>
<proteinExistence type="inferred from homology"/>
<dbReference type="Pfam" id="PF00067">
    <property type="entry name" value="p450"/>
    <property type="match status" value="1"/>
</dbReference>
<dbReference type="PANTHER" id="PTHR46696:SF1">
    <property type="entry name" value="CYTOCHROME P450 YJIB-RELATED"/>
    <property type="match status" value="1"/>
</dbReference>
<evidence type="ECO:0000256" key="4">
    <source>
        <dbReference type="ARBA" id="ARBA00023002"/>
    </source>
</evidence>
<dbReference type="InterPro" id="IPR036396">
    <property type="entry name" value="Cyt_P450_sf"/>
</dbReference>
<dbReference type="OrthoDB" id="4511384at2"/>
<dbReference type="PANTHER" id="PTHR46696">
    <property type="entry name" value="P450, PUTATIVE (EUROFUNG)-RELATED"/>
    <property type="match status" value="1"/>
</dbReference>
<organism evidence="8 9">
    <name type="scientific">Chondromyces crocatus</name>
    <dbReference type="NCBI Taxonomy" id="52"/>
    <lineage>
        <taxon>Bacteria</taxon>
        <taxon>Pseudomonadati</taxon>
        <taxon>Myxococcota</taxon>
        <taxon>Polyangia</taxon>
        <taxon>Polyangiales</taxon>
        <taxon>Polyangiaceae</taxon>
        <taxon>Chondromyces</taxon>
    </lineage>
</organism>
<protein>
    <submittedName>
        <fullName evidence="8">Cytochrome P450</fullName>
    </submittedName>
</protein>
<dbReference type="EMBL" id="CP012159">
    <property type="protein sequence ID" value="AKT42542.1"/>
    <property type="molecule type" value="Genomic_DNA"/>
</dbReference>
<dbReference type="GO" id="GO:0005506">
    <property type="term" value="F:iron ion binding"/>
    <property type="evidence" value="ECO:0007669"/>
    <property type="project" value="InterPro"/>
</dbReference>
<keyword evidence="6 7" id="KW-0503">Monooxygenase</keyword>
<dbReference type="PRINTS" id="PR00359">
    <property type="entry name" value="BP450"/>
</dbReference>
<comment type="similarity">
    <text evidence="1 7">Belongs to the cytochrome P450 family.</text>
</comment>
<dbReference type="InterPro" id="IPR017972">
    <property type="entry name" value="Cyt_P450_CS"/>
</dbReference>
<dbReference type="GO" id="GO:0016705">
    <property type="term" value="F:oxidoreductase activity, acting on paired donors, with incorporation or reduction of molecular oxygen"/>
    <property type="evidence" value="ECO:0007669"/>
    <property type="project" value="InterPro"/>
</dbReference>
<evidence type="ECO:0000256" key="6">
    <source>
        <dbReference type="ARBA" id="ARBA00023033"/>
    </source>
</evidence>
<dbReference type="CDD" id="cd20625">
    <property type="entry name" value="CYP164-like"/>
    <property type="match status" value="1"/>
</dbReference>
<evidence type="ECO:0000313" key="9">
    <source>
        <dbReference type="Proteomes" id="UP000067626"/>
    </source>
</evidence>
<dbReference type="STRING" id="52.CMC5_067690"/>
<accession>A0A0K1EPG2</accession>
<dbReference type="AlphaFoldDB" id="A0A0K1EPG2"/>
<dbReference type="GO" id="GO:0020037">
    <property type="term" value="F:heme binding"/>
    <property type="evidence" value="ECO:0007669"/>
    <property type="project" value="InterPro"/>
</dbReference>
<keyword evidence="4 7" id="KW-0560">Oxidoreductase</keyword>
<dbReference type="PROSITE" id="PS00086">
    <property type="entry name" value="CYTOCHROME_P450"/>
    <property type="match status" value="1"/>
</dbReference>
<dbReference type="GO" id="GO:0004497">
    <property type="term" value="F:monooxygenase activity"/>
    <property type="evidence" value="ECO:0007669"/>
    <property type="project" value="UniProtKB-KW"/>
</dbReference>
<reference evidence="8 9" key="1">
    <citation type="submission" date="2015-07" db="EMBL/GenBank/DDBJ databases">
        <title>Genome analysis of myxobacterium Chondromyces crocatus Cm c5 reveals a high potential for natural compound synthesis and the genetic basis for the loss of fruiting body formation.</title>
        <authorList>
            <person name="Zaburannyi N."/>
            <person name="Bunk B."/>
            <person name="Maier J."/>
            <person name="Overmann J."/>
            <person name="Mueller R."/>
        </authorList>
    </citation>
    <scope>NUCLEOTIDE SEQUENCE [LARGE SCALE GENOMIC DNA]</scope>
    <source>
        <strain evidence="8 9">Cm c5</strain>
    </source>
</reference>
<evidence type="ECO:0000256" key="5">
    <source>
        <dbReference type="ARBA" id="ARBA00023004"/>
    </source>
</evidence>
<dbReference type="Gene3D" id="1.10.630.10">
    <property type="entry name" value="Cytochrome P450"/>
    <property type="match status" value="1"/>
</dbReference>
<keyword evidence="5 7" id="KW-0408">Iron</keyword>
<dbReference type="KEGG" id="ccro:CMC5_067690"/>
<dbReference type="InterPro" id="IPR001128">
    <property type="entry name" value="Cyt_P450"/>
</dbReference>
<dbReference type="FunFam" id="1.10.630.10:FF:000018">
    <property type="entry name" value="Cytochrome P450 monooxygenase"/>
    <property type="match status" value="1"/>
</dbReference>
<name>A0A0K1EPG2_CHOCO</name>
<gene>
    <name evidence="8" type="ORF">CMC5_067690</name>
</gene>
<evidence type="ECO:0000313" key="8">
    <source>
        <dbReference type="EMBL" id="AKT42542.1"/>
    </source>
</evidence>
<dbReference type="SUPFAM" id="SSF48264">
    <property type="entry name" value="Cytochrome P450"/>
    <property type="match status" value="1"/>
</dbReference>
<dbReference type="PATRIC" id="fig|52.7.peg.7430"/>
<sequence>MDRRSSFEVTSTSFFSDPYPTLRRLHDERPVYYHEPINAWFLVKYEHCEAVVRDPRFSSVRARELLHTLLPALRGTEGLDALVAQFSRLLWFVDPPRHTQLRSMVNRGFSASAIERMREKIRTVVQRALSRIGDGGEVDVVGDFADPIAIDVLCALFGLPEADSDVLRAWTSDLGKVAGASWADGTGGTDAKDASSAFAAYLKDLIADRIAHPGEDMVSRFLEGAGSAPEDIEGVIDQCYQVIGASYLPTCNQIGNAVLTLLQHPGELQRLRTTPELFRSAVEEILRFEPSTLTTNRIASEDIELGGERILRGQLVFPVLAGANRDPAVFPEPERFDIGRRGARHLTFSVGPHYCAGGALVRMQLEEALQALLTFDTWELAGACDFRGSGLQDRGLATLPVRFSRRPRSPRAAHGALESDLALLEV</sequence>
<dbReference type="RefSeq" id="WP_156339046.1">
    <property type="nucleotide sequence ID" value="NZ_CP012159.1"/>
</dbReference>
<keyword evidence="3 7" id="KW-0479">Metal-binding</keyword>
<dbReference type="InterPro" id="IPR002397">
    <property type="entry name" value="Cyt_P450_B"/>
</dbReference>
<keyword evidence="9" id="KW-1185">Reference proteome</keyword>
<evidence type="ECO:0000256" key="1">
    <source>
        <dbReference type="ARBA" id="ARBA00010617"/>
    </source>
</evidence>